<name>A0A9W6SQ35_9ACTN</name>
<keyword evidence="3" id="KW-1185">Reference proteome</keyword>
<dbReference type="InterPro" id="IPR040596">
    <property type="entry name" value="RNase_II_C_S1"/>
</dbReference>
<dbReference type="InterPro" id="IPR050180">
    <property type="entry name" value="RNR_Ribonuclease"/>
</dbReference>
<dbReference type="GO" id="GO:0000932">
    <property type="term" value="C:P-body"/>
    <property type="evidence" value="ECO:0007669"/>
    <property type="project" value="TreeGrafter"/>
</dbReference>
<evidence type="ECO:0000259" key="1">
    <source>
        <dbReference type="SMART" id="SM00955"/>
    </source>
</evidence>
<dbReference type="GO" id="GO:0000175">
    <property type="term" value="F:3'-5'-RNA exonuclease activity"/>
    <property type="evidence" value="ECO:0007669"/>
    <property type="project" value="TreeGrafter"/>
</dbReference>
<dbReference type="Pfam" id="PF18614">
    <property type="entry name" value="RNase_II_C_S1"/>
    <property type="match status" value="1"/>
</dbReference>
<dbReference type="PANTHER" id="PTHR23355">
    <property type="entry name" value="RIBONUCLEASE"/>
    <property type="match status" value="1"/>
</dbReference>
<dbReference type="GO" id="GO:0003723">
    <property type="term" value="F:RNA binding"/>
    <property type="evidence" value="ECO:0007669"/>
    <property type="project" value="InterPro"/>
</dbReference>
<dbReference type="SMART" id="SM00955">
    <property type="entry name" value="RNB"/>
    <property type="match status" value="1"/>
</dbReference>
<dbReference type="Pfam" id="PF00773">
    <property type="entry name" value="RNB"/>
    <property type="match status" value="1"/>
</dbReference>
<feature type="domain" description="RNB" evidence="1">
    <location>
        <begin position="52"/>
        <end position="369"/>
    </location>
</feature>
<dbReference type="Proteomes" id="UP001165079">
    <property type="component" value="Unassembled WGS sequence"/>
</dbReference>
<dbReference type="SUPFAM" id="SSF50249">
    <property type="entry name" value="Nucleic acid-binding proteins"/>
    <property type="match status" value="1"/>
</dbReference>
<organism evidence="2 3">
    <name type="scientific">Actinorhabdospora filicis</name>
    <dbReference type="NCBI Taxonomy" id="1785913"/>
    <lineage>
        <taxon>Bacteria</taxon>
        <taxon>Bacillati</taxon>
        <taxon>Actinomycetota</taxon>
        <taxon>Actinomycetes</taxon>
        <taxon>Micromonosporales</taxon>
        <taxon>Micromonosporaceae</taxon>
        <taxon>Actinorhabdospora</taxon>
    </lineage>
</organism>
<dbReference type="AlphaFoldDB" id="A0A9W6SQ35"/>
<evidence type="ECO:0000313" key="2">
    <source>
        <dbReference type="EMBL" id="GLZ80161.1"/>
    </source>
</evidence>
<proteinExistence type="predicted"/>
<gene>
    <name evidence="2" type="ORF">Afil01_49680</name>
</gene>
<accession>A0A9W6SQ35</accession>
<evidence type="ECO:0000313" key="3">
    <source>
        <dbReference type="Proteomes" id="UP001165079"/>
    </source>
</evidence>
<dbReference type="InterPro" id="IPR001900">
    <property type="entry name" value="RNase_II/R"/>
</dbReference>
<protein>
    <submittedName>
        <fullName evidence="2">Ribonuclease R</fullName>
    </submittedName>
</protein>
<sequence length="475" mass="51382">MPRRNIQLTGAVQPDLAGGFARIREEMRLPVDFPPVAAQEAAAAAKRPPPDYADRTDVELITIDPATSMDLDQAMRIEEHGDGHRVWYAIADVGGFVTPGSALDDEAHRRGETVYLPDGSVPLHPRVLSEGAASLLPGRVRPAALWRLDLDGAGELREAHVERALVRSRERFDYTQVQQAHDAGTAEGTAALLKVVGERRRALERARGGVSLPSPEQEVVCAGGAYRLLFRFPLPAETWNAQISLLTGMAAARMMLDGGVGVLRVLPRPAEQDLAKIRRTALALGVEWRDGEGYGDVVARLDPSRSRHAAFLQESMLLLRGSGYAAFDGEAPELREHAAVAAPYAHVTAPLRRLVDRYATEVCLALAAGEEVPEWVRAKLPGLPGEMQVSGRRAGSVERAAIDLVEATLLAERVGEEFDAVVIDVEDNRPAGRVQLAEPAVVARCTGENLPLGEPLKVRLTTADPVRRAVEFTAV</sequence>
<dbReference type="EMBL" id="BSTX01000003">
    <property type="protein sequence ID" value="GLZ80161.1"/>
    <property type="molecule type" value="Genomic_DNA"/>
</dbReference>
<comment type="caution">
    <text evidence="2">The sequence shown here is derived from an EMBL/GenBank/DDBJ whole genome shotgun (WGS) entry which is preliminary data.</text>
</comment>
<dbReference type="InterPro" id="IPR012340">
    <property type="entry name" value="NA-bd_OB-fold"/>
</dbReference>
<dbReference type="PANTHER" id="PTHR23355:SF42">
    <property type="entry name" value="RIBONUCLEASE II, CHLOROPLASTIC_MITOCHONDRIAL"/>
    <property type="match status" value="1"/>
</dbReference>
<dbReference type="GO" id="GO:0006402">
    <property type="term" value="P:mRNA catabolic process"/>
    <property type="evidence" value="ECO:0007669"/>
    <property type="project" value="TreeGrafter"/>
</dbReference>
<reference evidence="2" key="1">
    <citation type="submission" date="2023-03" db="EMBL/GenBank/DDBJ databases">
        <title>Actinorhabdospora filicis NBRC 111898.</title>
        <authorList>
            <person name="Ichikawa N."/>
            <person name="Sato H."/>
            <person name="Tonouchi N."/>
        </authorList>
    </citation>
    <scope>NUCLEOTIDE SEQUENCE</scope>
    <source>
        <strain evidence="2">NBRC 111898</strain>
    </source>
</reference>
<dbReference type="RefSeq" id="WP_285665284.1">
    <property type="nucleotide sequence ID" value="NZ_BSTX01000003.1"/>
</dbReference>